<evidence type="ECO:0000313" key="2">
    <source>
        <dbReference type="Proteomes" id="UP000327044"/>
    </source>
</evidence>
<evidence type="ECO:0000313" key="1">
    <source>
        <dbReference type="EMBL" id="KAB0797742.1"/>
    </source>
</evidence>
<comment type="caution">
    <text evidence="1">The sequence shown here is derived from an EMBL/GenBank/DDBJ whole genome shotgun (WGS) entry which is preliminary data.</text>
</comment>
<dbReference type="InParanoid" id="A0A5N4AK60"/>
<dbReference type="SUPFAM" id="SSF52087">
    <property type="entry name" value="CRAL/TRIO domain"/>
    <property type="match status" value="1"/>
</dbReference>
<sequence length="86" mass="10059">MGLYSESNFEELFKKIPKDLLPEEFGGCNGSVKDLTVFWKDKVESYRDWFLKDENCKIDERLRPGTRKTSSEVFGLEGSFRKLDLD</sequence>
<name>A0A5N4AK60_PHOPY</name>
<proteinExistence type="predicted"/>
<evidence type="ECO:0008006" key="3">
    <source>
        <dbReference type="Google" id="ProtNLM"/>
    </source>
</evidence>
<protein>
    <recommendedName>
        <fullName evidence="3">CRAL-TRIO domain-containing protein</fullName>
    </recommendedName>
</protein>
<reference evidence="1 2" key="1">
    <citation type="journal article" date="2018" name="Elife">
        <title>Firefly genomes illuminate parallel origins of bioluminescence in beetles.</title>
        <authorList>
            <person name="Fallon T.R."/>
            <person name="Lower S.E."/>
            <person name="Chang C.H."/>
            <person name="Bessho-Uehara M."/>
            <person name="Martin G.J."/>
            <person name="Bewick A.J."/>
            <person name="Behringer M."/>
            <person name="Debat H.J."/>
            <person name="Wong I."/>
            <person name="Day J.C."/>
            <person name="Suvorov A."/>
            <person name="Silva C.J."/>
            <person name="Stanger-Hall K.F."/>
            <person name="Hall D.W."/>
            <person name="Schmitz R.J."/>
            <person name="Nelson D.R."/>
            <person name="Lewis S.M."/>
            <person name="Shigenobu S."/>
            <person name="Bybee S.M."/>
            <person name="Larracuente A.M."/>
            <person name="Oba Y."/>
            <person name="Weng J.K."/>
        </authorList>
    </citation>
    <scope>NUCLEOTIDE SEQUENCE [LARGE SCALE GENOMIC DNA]</scope>
    <source>
        <strain evidence="1">1611_PpyrPB1</strain>
        <tissue evidence="1">Whole body</tissue>
    </source>
</reference>
<gene>
    <name evidence="1" type="ORF">PPYR_08735</name>
</gene>
<accession>A0A5N4AK60</accession>
<organism evidence="1 2">
    <name type="scientific">Photinus pyralis</name>
    <name type="common">Common eastern firefly</name>
    <name type="synonym">Lampyris pyralis</name>
    <dbReference type="NCBI Taxonomy" id="7054"/>
    <lineage>
        <taxon>Eukaryota</taxon>
        <taxon>Metazoa</taxon>
        <taxon>Ecdysozoa</taxon>
        <taxon>Arthropoda</taxon>
        <taxon>Hexapoda</taxon>
        <taxon>Insecta</taxon>
        <taxon>Pterygota</taxon>
        <taxon>Neoptera</taxon>
        <taxon>Endopterygota</taxon>
        <taxon>Coleoptera</taxon>
        <taxon>Polyphaga</taxon>
        <taxon>Elateriformia</taxon>
        <taxon>Elateroidea</taxon>
        <taxon>Lampyridae</taxon>
        <taxon>Lampyrinae</taxon>
        <taxon>Photinus</taxon>
    </lineage>
</organism>
<dbReference type="Proteomes" id="UP000327044">
    <property type="component" value="Unassembled WGS sequence"/>
</dbReference>
<dbReference type="EMBL" id="VVIM01000006">
    <property type="protein sequence ID" value="KAB0797742.1"/>
    <property type="molecule type" value="Genomic_DNA"/>
</dbReference>
<dbReference type="AlphaFoldDB" id="A0A5N4AK60"/>
<dbReference type="Gene3D" id="1.20.5.1200">
    <property type="entry name" value="Alpha-tocopherol transfer"/>
    <property type="match status" value="1"/>
</dbReference>
<keyword evidence="2" id="KW-1185">Reference proteome</keyword>
<dbReference type="InterPro" id="IPR036865">
    <property type="entry name" value="CRAL-TRIO_dom_sf"/>
</dbReference>